<evidence type="ECO:0000313" key="2">
    <source>
        <dbReference type="Proteomes" id="UP000582090"/>
    </source>
</evidence>
<reference evidence="1 2" key="1">
    <citation type="submission" date="2020-08" db="EMBL/GenBank/DDBJ databases">
        <title>Genomic Encyclopedia of Type Strains, Phase IV (KMG-IV): sequencing the most valuable type-strain genomes for metagenomic binning, comparative biology and taxonomic classification.</title>
        <authorList>
            <person name="Goeker M."/>
        </authorList>
    </citation>
    <scope>NUCLEOTIDE SEQUENCE [LARGE SCALE GENOMIC DNA]</scope>
    <source>
        <strain evidence="1 2">DSM 26575</strain>
    </source>
</reference>
<evidence type="ECO:0000313" key="1">
    <source>
        <dbReference type="EMBL" id="MBB3966901.1"/>
    </source>
</evidence>
<proteinExistence type="predicted"/>
<dbReference type="AlphaFoldDB" id="A0A7W6CUY8"/>
<dbReference type="EMBL" id="JACIDW010000024">
    <property type="protein sequence ID" value="MBB3966901.1"/>
    <property type="molecule type" value="Genomic_DNA"/>
</dbReference>
<gene>
    <name evidence="1" type="ORF">GGQ67_004594</name>
</gene>
<name>A0A7W6CUY8_9HYPH</name>
<comment type="caution">
    <text evidence="1">The sequence shown here is derived from an EMBL/GenBank/DDBJ whole genome shotgun (WGS) entry which is preliminary data.</text>
</comment>
<organism evidence="1 2">
    <name type="scientific">Rhizobium metallidurans</name>
    <dbReference type="NCBI Taxonomy" id="1265931"/>
    <lineage>
        <taxon>Bacteria</taxon>
        <taxon>Pseudomonadati</taxon>
        <taxon>Pseudomonadota</taxon>
        <taxon>Alphaproteobacteria</taxon>
        <taxon>Hyphomicrobiales</taxon>
        <taxon>Rhizobiaceae</taxon>
        <taxon>Rhizobium/Agrobacterium group</taxon>
        <taxon>Rhizobium</taxon>
    </lineage>
</organism>
<sequence length="131" mass="14130">MAHQHLRAETDAEQRLLLLQRHVQPADLGLDEIVGIVGAHRAAEDDGAGMVGKRGRQCLPENRAADVKRIALFGEQLADTAGAGALLMQHDQHRALALDAWARLAGIAGRRARDTGARTVSRHRLAPPGCR</sequence>
<keyword evidence="2" id="KW-1185">Reference proteome</keyword>
<dbReference type="Proteomes" id="UP000582090">
    <property type="component" value="Unassembled WGS sequence"/>
</dbReference>
<accession>A0A7W6CUY8</accession>
<protein>
    <submittedName>
        <fullName evidence="1">Uncharacterized protein</fullName>
    </submittedName>
</protein>